<evidence type="ECO:0000313" key="4">
    <source>
        <dbReference type="Ensembl" id="ENSEEEP00000006979.2"/>
    </source>
</evidence>
<dbReference type="GO" id="GO:0002376">
    <property type="term" value="P:immune system process"/>
    <property type="evidence" value="ECO:0007669"/>
    <property type="project" value="UniProtKB-KW"/>
</dbReference>
<evidence type="ECO:0000256" key="2">
    <source>
        <dbReference type="ARBA" id="ARBA00022859"/>
    </source>
</evidence>
<evidence type="ECO:0000259" key="3">
    <source>
        <dbReference type="PROSITE" id="PS50835"/>
    </source>
</evidence>
<evidence type="ECO:0000313" key="5">
    <source>
        <dbReference type="Proteomes" id="UP000314983"/>
    </source>
</evidence>
<keyword evidence="1" id="KW-0732">Signal</keyword>
<dbReference type="AlphaFoldDB" id="A0A4W4E526"/>
<dbReference type="PANTHER" id="PTHR23268">
    <property type="entry name" value="T-CELL RECEPTOR BETA CHAIN"/>
    <property type="match status" value="1"/>
</dbReference>
<reference evidence="4" key="5">
    <citation type="submission" date="2025-09" db="UniProtKB">
        <authorList>
            <consortium name="Ensembl"/>
        </authorList>
    </citation>
    <scope>IDENTIFICATION</scope>
</reference>
<dbReference type="Ensembl" id="ENSEEET00000007078.2">
    <property type="protein sequence ID" value="ENSEEEP00000006979.2"/>
    <property type="gene ID" value="ENSEEEG00000003677.2"/>
</dbReference>
<dbReference type="InterPro" id="IPR050413">
    <property type="entry name" value="TCR_beta_variable"/>
</dbReference>
<name>A0A4W4E526_ELEEL</name>
<dbReference type="GeneTree" id="ENSGT01000000215099"/>
<protein>
    <recommendedName>
        <fullName evidence="3">Ig-like domain-containing protein</fullName>
    </recommendedName>
</protein>
<dbReference type="SUPFAM" id="SSF48726">
    <property type="entry name" value="Immunoglobulin"/>
    <property type="match status" value="1"/>
</dbReference>
<keyword evidence="5" id="KW-1185">Reference proteome</keyword>
<dbReference type="GO" id="GO:0005886">
    <property type="term" value="C:plasma membrane"/>
    <property type="evidence" value="ECO:0007669"/>
    <property type="project" value="TreeGrafter"/>
</dbReference>
<accession>A0A4W4E526</accession>
<dbReference type="InterPro" id="IPR007110">
    <property type="entry name" value="Ig-like_dom"/>
</dbReference>
<feature type="domain" description="Ig-like" evidence="3">
    <location>
        <begin position="1"/>
        <end position="95"/>
    </location>
</feature>
<dbReference type="Gene3D" id="2.60.40.10">
    <property type="entry name" value="Immunoglobulins"/>
    <property type="match status" value="1"/>
</dbReference>
<reference evidence="5" key="1">
    <citation type="journal article" date="2014" name="Science">
        <title>Nonhuman genetics. Genomic basis for the convergent evolution of electric organs.</title>
        <authorList>
            <person name="Gallant J.R."/>
            <person name="Traeger L.L."/>
            <person name="Volkening J.D."/>
            <person name="Moffett H."/>
            <person name="Chen P.H."/>
            <person name="Novina C.D."/>
            <person name="Phillips G.N.Jr."/>
            <person name="Anand R."/>
            <person name="Wells G.B."/>
            <person name="Pinch M."/>
            <person name="Guth R."/>
            <person name="Unguez G.A."/>
            <person name="Albert J.S."/>
            <person name="Zakon H.H."/>
            <person name="Samanta M.P."/>
            <person name="Sussman M.R."/>
        </authorList>
    </citation>
    <scope>NUCLEOTIDE SEQUENCE [LARGE SCALE GENOMIC DNA]</scope>
</reference>
<keyword evidence="2" id="KW-0391">Immunity</keyword>
<dbReference type="InterPro" id="IPR036179">
    <property type="entry name" value="Ig-like_dom_sf"/>
</dbReference>
<dbReference type="STRING" id="8005.ENSEEEP00000006979"/>
<sequence length="170" mass="19079">NKTVPESGSLTVKDLDFTDSTLHCSHSITGYQVIIWYRQSQDSQLHLLGYLNTDIKNPEEALKKKIDLDGDGRNKGTLTIKNLEWNDSAVYFCAARRHSATGLFVLLQKPSSFKAAQMFHLLRTSKALHQFAVSAMLSIKENSSLWPNSNHRICGGKMRAHQTQTALCTE</sequence>
<evidence type="ECO:0000256" key="1">
    <source>
        <dbReference type="ARBA" id="ARBA00022729"/>
    </source>
</evidence>
<dbReference type="Proteomes" id="UP000314983">
    <property type="component" value="Chromosome 13"/>
</dbReference>
<dbReference type="GO" id="GO:0007166">
    <property type="term" value="P:cell surface receptor signaling pathway"/>
    <property type="evidence" value="ECO:0007669"/>
    <property type="project" value="TreeGrafter"/>
</dbReference>
<dbReference type="PROSITE" id="PS50835">
    <property type="entry name" value="IG_LIKE"/>
    <property type="match status" value="1"/>
</dbReference>
<reference evidence="5" key="2">
    <citation type="journal article" date="2017" name="Sci. Adv.">
        <title>A tail of two voltages: Proteomic comparison of the three electric organs of the electric eel.</title>
        <authorList>
            <person name="Traeger L.L."/>
            <person name="Sabat G."/>
            <person name="Barrett-Wilt G.A."/>
            <person name="Wells G.B."/>
            <person name="Sussman M.R."/>
        </authorList>
    </citation>
    <scope>NUCLEOTIDE SEQUENCE [LARGE SCALE GENOMIC DNA]</scope>
</reference>
<reference evidence="4" key="3">
    <citation type="submission" date="2020-05" db="EMBL/GenBank/DDBJ databases">
        <title>Electrophorus electricus (electric eel) genome, fEleEle1, primary haplotype.</title>
        <authorList>
            <person name="Myers G."/>
            <person name="Meyer A."/>
            <person name="Fedrigo O."/>
            <person name="Formenti G."/>
            <person name="Rhie A."/>
            <person name="Tracey A."/>
            <person name="Sims Y."/>
            <person name="Jarvis E.D."/>
        </authorList>
    </citation>
    <scope>NUCLEOTIDE SEQUENCE [LARGE SCALE GENOMIC DNA]</scope>
</reference>
<dbReference type="InterPro" id="IPR013783">
    <property type="entry name" value="Ig-like_fold"/>
</dbReference>
<dbReference type="Pfam" id="PF07686">
    <property type="entry name" value="V-set"/>
    <property type="match status" value="1"/>
</dbReference>
<organism evidence="4 5">
    <name type="scientific">Electrophorus electricus</name>
    <name type="common">Electric eel</name>
    <name type="synonym">Gymnotus electricus</name>
    <dbReference type="NCBI Taxonomy" id="8005"/>
    <lineage>
        <taxon>Eukaryota</taxon>
        <taxon>Metazoa</taxon>
        <taxon>Chordata</taxon>
        <taxon>Craniata</taxon>
        <taxon>Vertebrata</taxon>
        <taxon>Euteleostomi</taxon>
        <taxon>Actinopterygii</taxon>
        <taxon>Neopterygii</taxon>
        <taxon>Teleostei</taxon>
        <taxon>Ostariophysi</taxon>
        <taxon>Gymnotiformes</taxon>
        <taxon>Gymnotoidei</taxon>
        <taxon>Gymnotidae</taxon>
        <taxon>Electrophorus</taxon>
    </lineage>
</organism>
<dbReference type="SMART" id="SM00406">
    <property type="entry name" value="IGv"/>
    <property type="match status" value="1"/>
</dbReference>
<dbReference type="PANTHER" id="PTHR23268:SF102">
    <property type="entry name" value="IMMUNOGLOBULIN V-SET DOMAIN-CONTAINING PROTEIN"/>
    <property type="match status" value="1"/>
</dbReference>
<reference evidence="4" key="4">
    <citation type="submission" date="2025-08" db="UniProtKB">
        <authorList>
            <consortium name="Ensembl"/>
        </authorList>
    </citation>
    <scope>IDENTIFICATION</scope>
</reference>
<dbReference type="InterPro" id="IPR013106">
    <property type="entry name" value="Ig_V-set"/>
</dbReference>
<proteinExistence type="predicted"/>